<feature type="region of interest" description="Disordered" evidence="2">
    <location>
        <begin position="2590"/>
        <end position="2609"/>
    </location>
</feature>
<feature type="region of interest" description="Disordered" evidence="2">
    <location>
        <begin position="2764"/>
        <end position="2871"/>
    </location>
</feature>
<feature type="region of interest" description="Disordered" evidence="2">
    <location>
        <begin position="1439"/>
        <end position="1505"/>
    </location>
</feature>
<feature type="compositionally biased region" description="Acidic residues" evidence="2">
    <location>
        <begin position="2231"/>
        <end position="2244"/>
    </location>
</feature>
<keyword evidence="4" id="KW-1185">Reference proteome</keyword>
<feature type="compositionally biased region" description="Basic residues" evidence="2">
    <location>
        <begin position="2020"/>
        <end position="2033"/>
    </location>
</feature>
<feature type="region of interest" description="Disordered" evidence="2">
    <location>
        <begin position="2073"/>
        <end position="2092"/>
    </location>
</feature>
<feature type="compositionally biased region" description="Basic and acidic residues" evidence="2">
    <location>
        <begin position="2764"/>
        <end position="2774"/>
    </location>
</feature>
<evidence type="ECO:0000256" key="1">
    <source>
        <dbReference type="SAM" id="Coils"/>
    </source>
</evidence>
<feature type="compositionally biased region" description="Low complexity" evidence="2">
    <location>
        <begin position="2615"/>
        <end position="2629"/>
    </location>
</feature>
<feature type="compositionally biased region" description="Polar residues" evidence="2">
    <location>
        <begin position="1595"/>
        <end position="1605"/>
    </location>
</feature>
<dbReference type="GeneID" id="30909473"/>
<feature type="compositionally biased region" description="Polar residues" evidence="2">
    <location>
        <begin position="948"/>
        <end position="962"/>
    </location>
</feature>
<feature type="region of interest" description="Disordered" evidence="2">
    <location>
        <begin position="2104"/>
        <end position="2149"/>
    </location>
</feature>
<feature type="compositionally biased region" description="Low complexity" evidence="2">
    <location>
        <begin position="1186"/>
        <end position="1196"/>
    </location>
</feature>
<feature type="region of interest" description="Disordered" evidence="2">
    <location>
        <begin position="1243"/>
        <end position="1283"/>
    </location>
</feature>
<feature type="coiled-coil region" evidence="1">
    <location>
        <begin position="804"/>
        <end position="831"/>
    </location>
</feature>
<feature type="compositionally biased region" description="Basic and acidic residues" evidence="2">
    <location>
        <begin position="2854"/>
        <end position="2865"/>
    </location>
</feature>
<accession>A0A1B1E0D1</accession>
<feature type="region of interest" description="Disordered" evidence="2">
    <location>
        <begin position="945"/>
        <end position="988"/>
    </location>
</feature>
<feature type="region of interest" description="Disordered" evidence="2">
    <location>
        <begin position="1973"/>
        <end position="2043"/>
    </location>
</feature>
<gene>
    <name evidence="3" type="ORF">PCOAH_00027450</name>
</gene>
<feature type="compositionally biased region" description="Polar residues" evidence="2">
    <location>
        <begin position="2717"/>
        <end position="2727"/>
    </location>
</feature>
<feature type="compositionally biased region" description="Basic and acidic residues" evidence="2">
    <location>
        <begin position="2689"/>
        <end position="2699"/>
    </location>
</feature>
<sequence>MNTVKCYGRFLPSPKLDNDRKGERNFLKSEEILTRIYGEKISNLKIYNDILKKRIKKLTDGVSNLFIVLNNEKKDATMLTVGDGNTSSGILFYLINDLVHNNRSNCKLLITFSHFEIVKNRVNDKLKRCVLPQSNMIDVGSFLGCQNGDYDWVSSGNKLRKDAIPSSGCPLKAERDECQQKKERSPGGHSEKRERKNPCRMCPEWKENRLVNSDYLLNADTFVMGKKTEKYGRRHTKQRSTGEWDPSAVRKVYLSGQNIRHIFKMLCRSRRGKSVEGLNDEVTYEVVQFDVEMSDVRGLDVSSVRSYSSLGNESSICRKSSISTCSIIIIVVNNLKGADSSERVFLSHLCELFLKRREDTNRRRTPNLTFQKNHSLIIKYLFSLYKLPPLRGSATGVNCLPFELNFIYISSNFKKYRTASEFIYAYLKRLKRSEYFVQPNKKKEYLKSGFHKVDENIYVVKSLLNYYAELEIRGWEINRRVFNLRNYLTLLESSVIVGEKRRDHHTWTENRINNVLNLCRSSTSESGEQMQQVGTNNSCSLEKGNFFFLNKEVRIRRNDKEAERGKQHGGKYEDRGTSPRSTQMKDKAEDEVNHLRSVKSVREIKEGKHNPDKMHFKLNLYRRGKTNLVGSGDHPRIDTDYSSGNAILEKCNQHCYKRAGEKTNNVLPNSCKKKEETILVDPNSHRKCFPVEYGSSGAYTQCENDDSLKCRVKLFLPSGEDLRHSPQLDRINHGPFPRRSTPMQNFVPTNGMNLKRIHSSCMDPFGNTMEVEKLCDRNIVSHKGKEKKFLSCDILGMPHPNGSASSCEENENQLESVLQNIEQNRDFLKSISTLNSDIKKGKKKIDRRAKSLFEQVDQCLGGDTRSGKGRAGLEKRHDLGQYPELDGRDHPNGTIEGVRKNGEPQTGRQVGKHKKKKDYTCEEMEVKRGSNKLALQECAKSKLRRGKNNLSCSGKGNKSANSMDGHRKTEISNNSLTSPMSEGKGTNKFDDPISDPVDTLTHQSSLHTKKVDIKSKCGKFPVDGLSSKHIFDRATNKLPDKGKEKKTRNCVEHPVQLNGRKIDKKSVERIFSPTKRGDSNLALDANELDPLNKDSPWLGQNGGNIEKEIGMEENTPGIEEVLLYEEGINYNGDHILMCVGESQSGGLSSIAEIGALTHVSNSKGDDRGKNTIKKAQEEEESHVRPSNESVFSFSSENKNETSKDNHYCSSQTTDDEIISGCTLDGETIRAVSPNGKKKYAIRGSSGMAKVRKKRQNNSSDCVDNENVTVTSSGSQSTEARSNVSDSCEEELEQSITNYHSHFKKLLKSHMSLLQKKFVDDKNDLELLKKIKFAKGVLREYNKVLGRNWNDKHEQSVLLRQVISNGWGVGDAMCEQHCGSSCRDRYSKRVDMCKNCKDGFLRGRNKTTDGELVHKGVHPGRDAESADAVICLTGGQMDLSPPYGDVSEVEHTEGYSVERSTAPYRTGKSVDTDKRPPPSGNPKESNYGNSDYIDNFDGAEMEDSYTPEGEYVQWGEPQLPVSTNREENVSGENDKNVNASTHYYEENVPTDDPPHKGNVMTCDPNDIYNEYEEEPSGKEEKSALHVDHLDELQSGGRATSQGNYPSESYDWENPPPTNGDNDKKRYSGSRETDRIGHVMGRDMHKSDMVGNLHRGELFSQKSFSSKWDEVENVVVEDNSPDCTGEKTTLRRHAVIHKIRRKKKALKRGIQDEVNKLSKLSSKKKKLMSFILRAIERGEKDEELIAIVRSAIFKVEYFEQKKISKLKRMEKEFQKLTHVEEKIASNFFMRKSQSSGEMHNRTARRKSGHVGKNDNRVYQKCGSHLDEKKNKDAHRDEDKRNDKNVENHFQKKSQKDHQTGGVHPLRGGEKKEKKNNCAHVDAFQKGRVCNNFYNLNGHNRESKKSIAFSDLCVNLKKEKDTPRGHHNGGSSGTGGNKCRTRFTPAEDAKKCDAFFQNCGDTADCWSELSGNKLDGGQQHIGHFPQWDRDSSKETDKNKDRNITVAYRDRSKVRGSTRSSSHTFKKKVKGKRRTKLGHSYDRSLEGQNRVHLKRNPEKECTTERAENLRLGSSCFSNGGRSRREGISPSIGSDDKSTRRFQVGVKVPLTGGSMPTQERHRSNRIEKKSLRGNPNNFHVSVRMDPTRGNHLQRKGSFRRGHANRGFFPSENPPSSHTPFFYAQREGRYQELIPHSPSLHRQHVVSPNWDETKRTGGSSLPRCQAKGKAKTKRCEEEEEEVDEELDDEEQTKRNRNQRNFINVKHKSTPETEESKNMEKISIKTVINRHREKTIPCINYDTDRYRFKLGWWNWGKQSKLLENIEKCKENIKEKYYQNRKECKHRSSTNWTSKYFTKFQPNEYLYIPVTNKNYFRSKNSLKIRSNPVSDFHKVNLKPITGFLQSYEKEKQRQRKVPQAVIRVSTVPYVVDDYNVKRAVPKVGGKTGVSLGEANILLSDDEESNLNDTSGFFAKVSKKSAPRGYFPNGRGSYSSETNSNDEENSKGIIFKCRTKQAHKGENRNSNNGRAHEKRSSKTRLYNIGDDINGGRTHACRKGKAHSGDEGSNGKDGLGQRWDPKKKTTVKVRQYRIRSIESLSSVHSGPGRNPQGCSASMVPLSFGSPASGSAESSEVVGPTNAKYRVNLKSKKRADYPQGEDPRNTPSSKCSNKSEVQNSSRRSGSSCYSTSSLGTQNEEFQKDAKRDPHMCTPQRKKLTNDEEKNLSGRSYKNISMSSKREYPGYANNNDTHYNKYREGYTSMESELGRNRHRIEWDGSERRDSSSGSIGKVSEEGPCRRQYRPNEINEVDYIQPDRYDRERRKNKNKQTCKNSNHNYYPPTNDGYYEGQHRDSINPQTRGRKGHDADSLEKQYDEYFYDN</sequence>
<feature type="compositionally biased region" description="Low complexity" evidence="2">
    <location>
        <begin position="2664"/>
        <end position="2682"/>
    </location>
</feature>
<feature type="compositionally biased region" description="Basic and acidic residues" evidence="2">
    <location>
        <begin position="1197"/>
        <end position="1206"/>
    </location>
</feature>
<feature type="region of interest" description="Disordered" evidence="2">
    <location>
        <begin position="1543"/>
        <end position="1637"/>
    </location>
</feature>
<feature type="compositionally biased region" description="Basic and acidic residues" evidence="2">
    <location>
        <begin position="1809"/>
        <end position="1856"/>
    </location>
</feature>
<proteinExistence type="predicted"/>
<feature type="region of interest" description="Disordered" evidence="2">
    <location>
        <begin position="725"/>
        <end position="745"/>
    </location>
</feature>
<reference evidence="4" key="1">
    <citation type="submission" date="2016-06" db="EMBL/GenBank/DDBJ databases">
        <title>First high quality genome sequence of Plasmodium coatneyi using continuous long reads from single molecule, real-time sequencing.</title>
        <authorList>
            <person name="Chien J.-T."/>
            <person name="Pakala S.B."/>
            <person name="Geraldo J.A."/>
            <person name="Lapp S.A."/>
            <person name="Barnwell J.W."/>
            <person name="Kissinger J.C."/>
            <person name="Galinski M.R."/>
            <person name="Humphrey J.C."/>
        </authorList>
    </citation>
    <scope>NUCLEOTIDE SEQUENCE [LARGE SCALE GENOMIC DNA]</scope>
    <source>
        <strain evidence="4">Hackeri</strain>
    </source>
</reference>
<protein>
    <submittedName>
        <fullName evidence="3">Uncharacterized protein</fullName>
    </submittedName>
</protein>
<feature type="compositionally biased region" description="Polar residues" evidence="2">
    <location>
        <begin position="971"/>
        <end position="980"/>
    </location>
</feature>
<evidence type="ECO:0000256" key="2">
    <source>
        <dbReference type="SAM" id="MobiDB-lite"/>
    </source>
</evidence>
<feature type="compositionally biased region" description="Basic and acidic residues" evidence="2">
    <location>
        <begin position="1619"/>
        <end position="1637"/>
    </location>
</feature>
<feature type="region of interest" description="Disordered" evidence="2">
    <location>
        <begin position="1788"/>
        <end position="1872"/>
    </location>
</feature>
<feature type="region of interest" description="Disordered" evidence="2">
    <location>
        <begin position="863"/>
        <end position="919"/>
    </location>
</feature>
<feature type="compositionally biased region" description="Basic and acidic residues" evidence="2">
    <location>
        <begin position="2262"/>
        <end position="2271"/>
    </location>
</feature>
<keyword evidence="1" id="KW-0175">Coiled coil</keyword>
<feature type="region of interest" description="Disordered" evidence="2">
    <location>
        <begin position="2204"/>
        <end position="2271"/>
    </location>
</feature>
<dbReference type="RefSeq" id="XP_019915002.1">
    <property type="nucleotide sequence ID" value="XM_020059550.1"/>
</dbReference>
<dbReference type="VEuPathDB" id="PlasmoDB:PCOAH_00027450"/>
<feature type="compositionally biased region" description="Basic and acidic residues" evidence="2">
    <location>
        <begin position="2113"/>
        <end position="2125"/>
    </location>
</feature>
<dbReference type="EMBL" id="CP016247">
    <property type="protein sequence ID" value="ANQ08307.1"/>
    <property type="molecule type" value="Genomic_DNA"/>
</dbReference>
<feature type="compositionally biased region" description="Basic and acidic residues" evidence="2">
    <location>
        <begin position="871"/>
        <end position="902"/>
    </location>
</feature>
<dbReference type="Proteomes" id="UP000092716">
    <property type="component" value="Chromosome 9"/>
</dbReference>
<feature type="region of interest" description="Disordered" evidence="2">
    <location>
        <begin position="558"/>
        <end position="592"/>
    </location>
</feature>
<feature type="compositionally biased region" description="Basic and acidic residues" evidence="2">
    <location>
        <begin position="1983"/>
        <end position="2009"/>
    </location>
</feature>
<dbReference type="OrthoDB" id="386383at2759"/>
<feature type="region of interest" description="Disordered" evidence="2">
    <location>
        <begin position="2472"/>
        <end position="2577"/>
    </location>
</feature>
<feature type="region of interest" description="Disordered" evidence="2">
    <location>
        <begin position="2615"/>
        <end position="2740"/>
    </location>
</feature>
<organism evidence="3 4">
    <name type="scientific">Plasmodium coatneyi</name>
    <dbReference type="NCBI Taxonomy" id="208452"/>
    <lineage>
        <taxon>Eukaryota</taxon>
        <taxon>Sar</taxon>
        <taxon>Alveolata</taxon>
        <taxon>Apicomplexa</taxon>
        <taxon>Aconoidasida</taxon>
        <taxon>Haemosporida</taxon>
        <taxon>Plasmodiidae</taxon>
        <taxon>Plasmodium</taxon>
    </lineage>
</organism>
<evidence type="ECO:0000313" key="4">
    <source>
        <dbReference type="Proteomes" id="UP000092716"/>
    </source>
</evidence>
<evidence type="ECO:0000313" key="3">
    <source>
        <dbReference type="EMBL" id="ANQ08307.1"/>
    </source>
</evidence>
<dbReference type="KEGG" id="pcot:PCOAH_00027450"/>
<feature type="compositionally biased region" description="Basic and acidic residues" evidence="2">
    <location>
        <begin position="1574"/>
        <end position="1590"/>
    </location>
</feature>
<feature type="compositionally biased region" description="Polar residues" evidence="2">
    <location>
        <begin position="1256"/>
        <end position="1283"/>
    </location>
</feature>
<feature type="compositionally biased region" description="Polar residues" evidence="2">
    <location>
        <begin position="2654"/>
        <end position="2663"/>
    </location>
</feature>
<feature type="region of interest" description="Disordered" evidence="2">
    <location>
        <begin position="175"/>
        <end position="197"/>
    </location>
</feature>
<name>A0A1B1E0D1_9APIC</name>
<feature type="region of interest" description="Disordered" evidence="2">
    <location>
        <begin position="1176"/>
        <end position="1210"/>
    </location>
</feature>